<feature type="transmembrane region" description="Helical" evidence="7">
    <location>
        <begin position="154"/>
        <end position="173"/>
    </location>
</feature>
<comment type="pathway">
    <text evidence="2">Cell wall biogenesis; lipoteichoic acid biosynthesis.</text>
</comment>
<dbReference type="Proteomes" id="UP000247476">
    <property type="component" value="Unassembled WGS sequence"/>
</dbReference>
<evidence type="ECO:0000256" key="2">
    <source>
        <dbReference type="ARBA" id="ARBA00004936"/>
    </source>
</evidence>
<dbReference type="Gene3D" id="3.40.720.10">
    <property type="entry name" value="Alkaline Phosphatase, subunit A"/>
    <property type="match status" value="1"/>
</dbReference>
<dbReference type="EMBL" id="QJVJ01000014">
    <property type="protein sequence ID" value="PYI51232.1"/>
    <property type="molecule type" value="Genomic_DNA"/>
</dbReference>
<name>A0A2V5JY71_9BACL</name>
<keyword evidence="5 7" id="KW-1133">Transmembrane helix</keyword>
<sequence>MTQNDVWRWMCIGTVLSFASMLLVLGMEWIQRGTLEEALTWLFVNPSLFFLNAFIVFLALSAVYALVGSLIPSAAITALLVFVASMISYFKTKLIGEPFFPWDLLLNKEGLNVVSLVSGKAMWVRVGLALAVVTGLFALRLIVPRLPLRLAPRLVLGFTAIAALYGFATDAGWSGRLMSRAGASEIVWDQQQNYGHNGLALAFTMNAKHTIVPKPPGYGEPAIAGIAQELKAGKEAVTAAAASPDPLQGTKPNVIFLMNEAFWDPTLLPDVYFREDPIPTVRRLQAESQSGYMLSPQFGGGTSNVEFEVLTGYSMSFLPAGSVPYQQYVKKPIPSLASYFEEQGYKSVGIHSYEGWFWDRTNVYGRMGFESFYSQEQFDNPVYRGNFIADSEVARKIMQVVDETEQPMFIYAVTMQNHGPYDDSRYPDDTPIDIEGDLTDEALSVLQTYAIGASDADASLQMLIDHFEQSGEPTVIVFYGDHLPMLGMGYDVYKQGGMIRSDRSDEWSLEERQRMHSVPFVMWSNFGGLSTETVPAISASFMGAYVLDALGMEKPAPFEWNWSVFRQTPGLLRNLVVDAGQKLYDSVPVSLAAVVDRYRLLQYDLLFGKRYLADYVGTAFLTKPPLPNYNADLPGRQGL</sequence>
<evidence type="ECO:0000313" key="10">
    <source>
        <dbReference type="Proteomes" id="UP000247476"/>
    </source>
</evidence>
<proteinExistence type="predicted"/>
<evidence type="ECO:0000256" key="3">
    <source>
        <dbReference type="ARBA" id="ARBA00022475"/>
    </source>
</evidence>
<dbReference type="InterPro" id="IPR000917">
    <property type="entry name" value="Sulfatase_N"/>
</dbReference>
<evidence type="ECO:0000256" key="6">
    <source>
        <dbReference type="ARBA" id="ARBA00023136"/>
    </source>
</evidence>
<reference evidence="9 10" key="1">
    <citation type="submission" date="2018-05" db="EMBL/GenBank/DDBJ databases">
        <title>Paenibacillus flagellatus sp. nov., isolated from selenium mineral soil.</title>
        <authorList>
            <person name="Dai X."/>
        </authorList>
    </citation>
    <scope>NUCLEOTIDE SEQUENCE [LARGE SCALE GENOMIC DNA]</scope>
    <source>
        <strain evidence="9 10">DXL2</strain>
    </source>
</reference>
<evidence type="ECO:0000256" key="1">
    <source>
        <dbReference type="ARBA" id="ARBA00004651"/>
    </source>
</evidence>
<evidence type="ECO:0000313" key="9">
    <source>
        <dbReference type="EMBL" id="PYI51232.1"/>
    </source>
</evidence>
<dbReference type="CDD" id="cd16015">
    <property type="entry name" value="LTA_synthase"/>
    <property type="match status" value="1"/>
</dbReference>
<evidence type="ECO:0000256" key="5">
    <source>
        <dbReference type="ARBA" id="ARBA00022989"/>
    </source>
</evidence>
<keyword evidence="10" id="KW-1185">Reference proteome</keyword>
<organism evidence="9 10">
    <name type="scientific">Paenibacillus flagellatus</name>
    <dbReference type="NCBI Taxonomy" id="2211139"/>
    <lineage>
        <taxon>Bacteria</taxon>
        <taxon>Bacillati</taxon>
        <taxon>Bacillota</taxon>
        <taxon>Bacilli</taxon>
        <taxon>Bacillales</taxon>
        <taxon>Paenibacillaceae</taxon>
        <taxon>Paenibacillus</taxon>
    </lineage>
</organism>
<feature type="transmembrane region" description="Helical" evidence="7">
    <location>
        <begin position="122"/>
        <end position="142"/>
    </location>
</feature>
<dbReference type="Pfam" id="PF00884">
    <property type="entry name" value="Sulfatase"/>
    <property type="match status" value="1"/>
</dbReference>
<protein>
    <recommendedName>
        <fullName evidence="8">Sulfatase N-terminal domain-containing protein</fullName>
    </recommendedName>
</protein>
<comment type="subcellular location">
    <subcellularLocation>
        <location evidence="1">Cell membrane</location>
        <topology evidence="1">Multi-pass membrane protein</topology>
    </subcellularLocation>
</comment>
<keyword evidence="4 7" id="KW-0812">Transmembrane</keyword>
<evidence type="ECO:0000256" key="4">
    <source>
        <dbReference type="ARBA" id="ARBA00022692"/>
    </source>
</evidence>
<evidence type="ECO:0000259" key="8">
    <source>
        <dbReference type="Pfam" id="PF00884"/>
    </source>
</evidence>
<feature type="transmembrane region" description="Helical" evidence="7">
    <location>
        <begin position="38"/>
        <end position="64"/>
    </location>
</feature>
<accession>A0A2V5JY71</accession>
<keyword evidence="6 7" id="KW-0472">Membrane</keyword>
<keyword evidence="3" id="KW-1003">Cell membrane</keyword>
<feature type="transmembrane region" description="Helical" evidence="7">
    <location>
        <begin position="70"/>
        <end position="90"/>
    </location>
</feature>
<comment type="caution">
    <text evidence="9">The sequence shown here is derived from an EMBL/GenBank/DDBJ whole genome shotgun (WGS) entry which is preliminary data.</text>
</comment>
<feature type="transmembrane region" description="Helical" evidence="7">
    <location>
        <begin position="6"/>
        <end position="26"/>
    </location>
</feature>
<dbReference type="PANTHER" id="PTHR47371:SF3">
    <property type="entry name" value="PHOSPHOGLYCEROL TRANSFERASE I"/>
    <property type="match status" value="1"/>
</dbReference>
<dbReference type="AlphaFoldDB" id="A0A2V5JY71"/>
<dbReference type="PANTHER" id="PTHR47371">
    <property type="entry name" value="LIPOTEICHOIC ACID SYNTHASE"/>
    <property type="match status" value="1"/>
</dbReference>
<dbReference type="OrthoDB" id="243547at2"/>
<evidence type="ECO:0000256" key="7">
    <source>
        <dbReference type="SAM" id="Phobius"/>
    </source>
</evidence>
<feature type="domain" description="Sulfatase N-terminal" evidence="8">
    <location>
        <begin position="252"/>
        <end position="551"/>
    </location>
</feature>
<gene>
    <name evidence="9" type="ORF">DLM86_25790</name>
</gene>
<dbReference type="GO" id="GO:0005886">
    <property type="term" value="C:plasma membrane"/>
    <property type="evidence" value="ECO:0007669"/>
    <property type="project" value="UniProtKB-SubCell"/>
</dbReference>
<dbReference type="InterPro" id="IPR017850">
    <property type="entry name" value="Alkaline_phosphatase_core_sf"/>
</dbReference>
<dbReference type="SUPFAM" id="SSF53649">
    <property type="entry name" value="Alkaline phosphatase-like"/>
    <property type="match status" value="1"/>
</dbReference>
<dbReference type="InterPro" id="IPR050448">
    <property type="entry name" value="OpgB/LTA_synthase_biosynth"/>
</dbReference>